<dbReference type="AlphaFoldDB" id="A0A437K2Z4"/>
<accession>A0A437K2Z4</accession>
<dbReference type="InterPro" id="IPR010499">
    <property type="entry name" value="AraC_E-bd"/>
</dbReference>
<dbReference type="SMART" id="SM00342">
    <property type="entry name" value="HTH_ARAC"/>
    <property type="match status" value="1"/>
</dbReference>
<keyword evidence="6" id="KW-1185">Reference proteome</keyword>
<dbReference type="InterPro" id="IPR018060">
    <property type="entry name" value="HTH_AraC"/>
</dbReference>
<dbReference type="InterPro" id="IPR029441">
    <property type="entry name" value="Cass2"/>
</dbReference>
<dbReference type="PRINTS" id="PR00032">
    <property type="entry name" value="HTHARAC"/>
</dbReference>
<dbReference type="RefSeq" id="WP_127742734.1">
    <property type="nucleotide sequence ID" value="NZ_RZTZ01000024.1"/>
</dbReference>
<dbReference type="SUPFAM" id="SSF46689">
    <property type="entry name" value="Homeodomain-like"/>
    <property type="match status" value="2"/>
</dbReference>
<organism evidence="5 6">
    <name type="scientific">Niallia taxi</name>
    <dbReference type="NCBI Taxonomy" id="2499688"/>
    <lineage>
        <taxon>Bacteria</taxon>
        <taxon>Bacillati</taxon>
        <taxon>Bacillota</taxon>
        <taxon>Bacilli</taxon>
        <taxon>Bacillales</taxon>
        <taxon>Bacillaceae</taxon>
        <taxon>Niallia</taxon>
    </lineage>
</organism>
<dbReference type="PROSITE" id="PS01124">
    <property type="entry name" value="HTH_ARAC_FAMILY_2"/>
    <property type="match status" value="1"/>
</dbReference>
<evidence type="ECO:0000259" key="4">
    <source>
        <dbReference type="PROSITE" id="PS01124"/>
    </source>
</evidence>
<dbReference type="Gene3D" id="3.20.80.10">
    <property type="entry name" value="Regulatory factor, effector binding domain"/>
    <property type="match status" value="1"/>
</dbReference>
<dbReference type="PANTHER" id="PTHR47504:SF5">
    <property type="entry name" value="RIGHT ORIGIN-BINDING PROTEIN"/>
    <property type="match status" value="1"/>
</dbReference>
<reference evidence="5 6" key="1">
    <citation type="submission" date="2019-01" db="EMBL/GenBank/DDBJ databases">
        <title>Bacillus sp. M5HDSG1-1, whole genome shotgun sequence.</title>
        <authorList>
            <person name="Tuo L."/>
        </authorList>
    </citation>
    <scope>NUCLEOTIDE SEQUENCE [LARGE SCALE GENOMIC DNA]</scope>
    <source>
        <strain evidence="5 6">M5HDSG1-1</strain>
    </source>
</reference>
<proteinExistence type="predicted"/>
<gene>
    <name evidence="5" type="ORF">EM808_27040</name>
</gene>
<keyword evidence="2" id="KW-0238">DNA-binding</keyword>
<dbReference type="SMART" id="SM00871">
    <property type="entry name" value="AraC_E_bind"/>
    <property type="match status" value="1"/>
</dbReference>
<evidence type="ECO:0000313" key="5">
    <source>
        <dbReference type="EMBL" id="RVT56639.1"/>
    </source>
</evidence>
<dbReference type="PANTHER" id="PTHR47504">
    <property type="entry name" value="RIGHT ORIGIN-BINDING PROTEIN"/>
    <property type="match status" value="1"/>
</dbReference>
<dbReference type="SUPFAM" id="SSF55136">
    <property type="entry name" value="Probable bacterial effector-binding domain"/>
    <property type="match status" value="1"/>
</dbReference>
<evidence type="ECO:0000256" key="2">
    <source>
        <dbReference type="ARBA" id="ARBA00023125"/>
    </source>
</evidence>
<dbReference type="InterPro" id="IPR009057">
    <property type="entry name" value="Homeodomain-like_sf"/>
</dbReference>
<dbReference type="InterPro" id="IPR050959">
    <property type="entry name" value="MarA-like"/>
</dbReference>
<sequence>MTWLEGLQKALQYMEEHLDEKLETSEIAKQACLSSFHFQRTFSVLTDTTVGEYIRRRRLSCAGQELMNKELRVLDAALKYGYESPEAFTKAFRKQHGSTPSDIRNGKGKLTIYNPFSIQILLKGAEPMNVKIVEMEGFQAIGKKRSFSYKEGENFREIPRFWSEANGDGSTEALAAWNNGQIRGILGICTDTNSENKDMNYWIAAASTKEAQQGYDTITIPPSKWAIFAVHGAMPDSMQQTWKKIYGEWFPTSGYMQVASPQLEVYGEGNPHSANYYSEIWIPVERP</sequence>
<evidence type="ECO:0000256" key="3">
    <source>
        <dbReference type="ARBA" id="ARBA00023163"/>
    </source>
</evidence>
<dbReference type="GO" id="GO:0043565">
    <property type="term" value="F:sequence-specific DNA binding"/>
    <property type="evidence" value="ECO:0007669"/>
    <property type="project" value="InterPro"/>
</dbReference>
<keyword evidence="1" id="KW-0805">Transcription regulation</keyword>
<dbReference type="Pfam" id="PF12833">
    <property type="entry name" value="HTH_18"/>
    <property type="match status" value="1"/>
</dbReference>
<feature type="domain" description="HTH araC/xylS-type" evidence="4">
    <location>
        <begin position="8"/>
        <end position="106"/>
    </location>
</feature>
<dbReference type="Gene3D" id="1.10.10.60">
    <property type="entry name" value="Homeodomain-like"/>
    <property type="match status" value="2"/>
</dbReference>
<dbReference type="EMBL" id="RZTZ01000024">
    <property type="protein sequence ID" value="RVT56639.1"/>
    <property type="molecule type" value="Genomic_DNA"/>
</dbReference>
<evidence type="ECO:0000256" key="1">
    <source>
        <dbReference type="ARBA" id="ARBA00023015"/>
    </source>
</evidence>
<keyword evidence="3" id="KW-0804">Transcription</keyword>
<evidence type="ECO:0000313" key="6">
    <source>
        <dbReference type="Proteomes" id="UP000288024"/>
    </source>
</evidence>
<dbReference type="Pfam" id="PF14526">
    <property type="entry name" value="Cass2"/>
    <property type="match status" value="1"/>
</dbReference>
<protein>
    <submittedName>
        <fullName evidence="5">AraC family transcriptional regulator</fullName>
    </submittedName>
</protein>
<dbReference type="InterPro" id="IPR020449">
    <property type="entry name" value="Tscrpt_reg_AraC-type_HTH"/>
</dbReference>
<dbReference type="GO" id="GO:0003700">
    <property type="term" value="F:DNA-binding transcription factor activity"/>
    <property type="evidence" value="ECO:0007669"/>
    <property type="project" value="InterPro"/>
</dbReference>
<dbReference type="Proteomes" id="UP000288024">
    <property type="component" value="Unassembled WGS sequence"/>
</dbReference>
<comment type="caution">
    <text evidence="5">The sequence shown here is derived from an EMBL/GenBank/DDBJ whole genome shotgun (WGS) entry which is preliminary data.</text>
</comment>
<name>A0A437K2Z4_9BACI</name>
<dbReference type="InterPro" id="IPR011256">
    <property type="entry name" value="Reg_factor_effector_dom_sf"/>
</dbReference>